<gene>
    <name evidence="1" type="ORF">CYCCA115_LOCUS918</name>
</gene>
<organism evidence="1 2">
    <name type="scientific">Cylindrotheca closterium</name>
    <dbReference type="NCBI Taxonomy" id="2856"/>
    <lineage>
        <taxon>Eukaryota</taxon>
        <taxon>Sar</taxon>
        <taxon>Stramenopiles</taxon>
        <taxon>Ochrophyta</taxon>
        <taxon>Bacillariophyta</taxon>
        <taxon>Bacillariophyceae</taxon>
        <taxon>Bacillariophycidae</taxon>
        <taxon>Bacillariales</taxon>
        <taxon>Bacillariaceae</taxon>
        <taxon>Cylindrotheca</taxon>
    </lineage>
</organism>
<protein>
    <submittedName>
        <fullName evidence="1">Uncharacterized protein</fullName>
    </submittedName>
</protein>
<evidence type="ECO:0000313" key="2">
    <source>
        <dbReference type="Proteomes" id="UP001295423"/>
    </source>
</evidence>
<dbReference type="AlphaFoldDB" id="A0AAD2FFU8"/>
<dbReference type="Proteomes" id="UP001295423">
    <property type="component" value="Unassembled WGS sequence"/>
</dbReference>
<evidence type="ECO:0000313" key="1">
    <source>
        <dbReference type="EMBL" id="CAJ1921179.1"/>
    </source>
</evidence>
<dbReference type="EMBL" id="CAKOGP040000002">
    <property type="protein sequence ID" value="CAJ1921179.1"/>
    <property type="molecule type" value="Genomic_DNA"/>
</dbReference>
<comment type="caution">
    <text evidence="1">The sequence shown here is derived from an EMBL/GenBank/DDBJ whole genome shotgun (WGS) entry which is preliminary data.</text>
</comment>
<accession>A0AAD2FFU8</accession>
<name>A0AAD2FFU8_9STRA</name>
<sequence length="100" mass="10808">MAQNDQLDIQDELDTASAILSLSGPCRNIGDIYLTCVATRGLGQCRPLRAGFESCTKETAKNSRAMLGSIGGQMFPEADKEEDQALGAARMINRQLFQPS</sequence>
<keyword evidence="2" id="KW-1185">Reference proteome</keyword>
<reference evidence="1" key="1">
    <citation type="submission" date="2023-08" db="EMBL/GenBank/DDBJ databases">
        <authorList>
            <person name="Audoor S."/>
            <person name="Bilcke G."/>
        </authorList>
    </citation>
    <scope>NUCLEOTIDE SEQUENCE</scope>
</reference>
<proteinExistence type="predicted"/>